<comment type="cofactor">
    <cofactor evidence="14 17">
        <name>Ca(2+)</name>
        <dbReference type="ChEBI" id="CHEBI:29108"/>
    </cofactor>
    <text evidence="14 17">Binds 2 calcium ions per subunit.</text>
</comment>
<dbReference type="PROSITE" id="PS00435">
    <property type="entry name" value="PEROXIDASE_1"/>
    <property type="match status" value="1"/>
</dbReference>
<dbReference type="Proteomes" id="UP000501690">
    <property type="component" value="Linkage Group LG2"/>
</dbReference>
<feature type="binding site" evidence="14">
    <location>
        <position position="255"/>
    </location>
    <ligand>
        <name>Ca(2+)</name>
        <dbReference type="ChEBI" id="CHEBI:29108"/>
        <label>2</label>
    </ligand>
</feature>
<evidence type="ECO:0000313" key="20">
    <source>
        <dbReference type="Proteomes" id="UP000501690"/>
    </source>
</evidence>
<keyword evidence="6 17" id="KW-0349">Heme</keyword>
<dbReference type="GO" id="GO:0046872">
    <property type="term" value="F:metal ion binding"/>
    <property type="evidence" value="ECO:0007669"/>
    <property type="project" value="UniProtKB-UniRule"/>
</dbReference>
<comment type="catalytic activity">
    <reaction evidence="1 17">
        <text>2 a phenolic donor + H2O2 = 2 a phenolic radical donor + 2 H2O</text>
        <dbReference type="Rhea" id="RHEA:56136"/>
        <dbReference type="ChEBI" id="CHEBI:15377"/>
        <dbReference type="ChEBI" id="CHEBI:16240"/>
        <dbReference type="ChEBI" id="CHEBI:139520"/>
        <dbReference type="ChEBI" id="CHEBI:139521"/>
        <dbReference type="EC" id="1.11.1.7"/>
    </reaction>
</comment>
<dbReference type="CDD" id="cd00693">
    <property type="entry name" value="secretory_peroxidase"/>
    <property type="match status" value="1"/>
</dbReference>
<dbReference type="Gene3D" id="1.10.420.10">
    <property type="entry name" value="Peroxidase, domain 2"/>
    <property type="match status" value="1"/>
</dbReference>
<dbReference type="InterPro" id="IPR000823">
    <property type="entry name" value="Peroxidase_pln"/>
</dbReference>
<feature type="domain" description="Plant heme peroxidase family profile" evidence="18">
    <location>
        <begin position="25"/>
        <end position="327"/>
    </location>
</feature>
<dbReference type="GO" id="GO:0005576">
    <property type="term" value="C:extracellular region"/>
    <property type="evidence" value="ECO:0007669"/>
    <property type="project" value="UniProtKB-SubCell"/>
</dbReference>
<evidence type="ECO:0000256" key="12">
    <source>
        <dbReference type="PIRSR" id="PIRSR600823-1"/>
    </source>
</evidence>
<feature type="binding site" evidence="14">
    <location>
        <position position="74"/>
    </location>
    <ligand>
        <name>Ca(2+)</name>
        <dbReference type="ChEBI" id="CHEBI:29108"/>
        <label>1</label>
    </ligand>
</feature>
<keyword evidence="8 17" id="KW-0732">Signal</keyword>
<keyword evidence="20" id="KW-1185">Reference proteome</keyword>
<name>A0A4D6L153_VIGUN</name>
<keyword evidence="17" id="KW-0964">Secreted</keyword>
<feature type="disulfide bond" evidence="16">
    <location>
        <begin position="201"/>
        <end position="233"/>
    </location>
</feature>
<dbReference type="GO" id="GO:0042744">
    <property type="term" value="P:hydrogen peroxide catabolic process"/>
    <property type="evidence" value="ECO:0007669"/>
    <property type="project" value="UniProtKB-KW"/>
</dbReference>
<accession>A0A4D6L153</accession>
<organism evidence="19 20">
    <name type="scientific">Vigna unguiculata</name>
    <name type="common">Cowpea</name>
    <dbReference type="NCBI Taxonomy" id="3917"/>
    <lineage>
        <taxon>Eukaryota</taxon>
        <taxon>Viridiplantae</taxon>
        <taxon>Streptophyta</taxon>
        <taxon>Embryophyta</taxon>
        <taxon>Tracheophyta</taxon>
        <taxon>Spermatophyta</taxon>
        <taxon>Magnoliopsida</taxon>
        <taxon>eudicotyledons</taxon>
        <taxon>Gunneridae</taxon>
        <taxon>Pentapetalae</taxon>
        <taxon>rosids</taxon>
        <taxon>fabids</taxon>
        <taxon>Fabales</taxon>
        <taxon>Fabaceae</taxon>
        <taxon>Papilionoideae</taxon>
        <taxon>50 kb inversion clade</taxon>
        <taxon>NPAAA clade</taxon>
        <taxon>indigoferoid/millettioid clade</taxon>
        <taxon>Phaseoleae</taxon>
        <taxon>Vigna</taxon>
    </lineage>
</organism>
<dbReference type="AlphaFoldDB" id="A0A4D6L153"/>
<dbReference type="EMBL" id="CP039346">
    <property type="protein sequence ID" value="QCD82215.1"/>
    <property type="molecule type" value="Genomic_DNA"/>
</dbReference>
<dbReference type="PANTHER" id="PTHR31517">
    <property type="match status" value="1"/>
</dbReference>
<feature type="site" description="Transition state stabilizer" evidence="15">
    <location>
        <position position="62"/>
    </location>
</feature>
<feature type="binding site" evidence="14">
    <location>
        <position position="76"/>
    </location>
    <ligand>
        <name>Ca(2+)</name>
        <dbReference type="ChEBI" id="CHEBI:29108"/>
        <label>1</label>
    </ligand>
</feature>
<evidence type="ECO:0000256" key="11">
    <source>
        <dbReference type="ARBA" id="ARBA00023157"/>
    </source>
</evidence>
<dbReference type="Pfam" id="PF00141">
    <property type="entry name" value="peroxidase"/>
    <property type="match status" value="1"/>
</dbReference>
<comment type="subcellular location">
    <subcellularLocation>
        <location evidence="17">Secreted</location>
    </subcellularLocation>
</comment>
<keyword evidence="14 17" id="KW-0106">Calcium</keyword>
<dbReference type="GO" id="GO:0020037">
    <property type="term" value="F:heme binding"/>
    <property type="evidence" value="ECO:0007669"/>
    <property type="project" value="UniProtKB-UniRule"/>
</dbReference>
<sequence length="331" mass="36747">MTLYNNPITIFLFLSLSFLPSMQNKLTPDYYKKTCPNFLETVRKIVKEKQHNTPSTAAATLRLLFHDCMVGGCDASILVTSNAYNTAERDHAVNLQLSGDGFDAVLRVKNVLELECPNVVSCADILAAAASELVANSGGPTFTVQFGRKDSLESKISSSENQFPLPNMTMSQVIPLFAKKGFSVQEMVALIGAHTIGMSHCDQFVHRLFRFSKTSETDPAYNPEYAAGLRKLCENYTKDPTMAAYNDVITPVKFDNMYFKNLRRGLGLLATDTALFTDPRTKPFVEKYADDEAKFFQDFALAIEKLSALDVKTGKDGEVRNRCDAFNALYG</sequence>
<dbReference type="InterPro" id="IPR033905">
    <property type="entry name" value="Secretory_peroxidase"/>
</dbReference>
<feature type="disulfide bond" evidence="16">
    <location>
        <begin position="68"/>
        <end position="73"/>
    </location>
</feature>
<feature type="binding site" evidence="14">
    <location>
        <position position="67"/>
    </location>
    <ligand>
        <name>Ca(2+)</name>
        <dbReference type="ChEBI" id="CHEBI:29108"/>
        <label>1</label>
    </ligand>
</feature>
<evidence type="ECO:0000256" key="10">
    <source>
        <dbReference type="ARBA" id="ARBA00023004"/>
    </source>
</evidence>
<feature type="binding site" evidence="14">
    <location>
        <position position="70"/>
    </location>
    <ligand>
        <name>Ca(2+)</name>
        <dbReference type="ChEBI" id="CHEBI:29108"/>
        <label>1</label>
    </ligand>
</feature>
<comment type="function">
    <text evidence="2">Removal of H(2)O(2), oxidation of toxic reductants, biosynthesis and degradation of lignin, suberization, auxin catabolism, response to environmental stresses such as wounding, pathogen attack and oxidative stress. These functions might be dependent on each isozyme/isoform in each plant tissue.</text>
</comment>
<dbReference type="PROSITE" id="PS00436">
    <property type="entry name" value="PEROXIDASE_2"/>
    <property type="match status" value="1"/>
</dbReference>
<dbReference type="InterPro" id="IPR019794">
    <property type="entry name" value="Peroxidases_AS"/>
</dbReference>
<dbReference type="GO" id="GO:0140825">
    <property type="term" value="F:lactoperoxidase activity"/>
    <property type="evidence" value="ECO:0007669"/>
    <property type="project" value="UniProtKB-EC"/>
</dbReference>
<dbReference type="InterPro" id="IPR002016">
    <property type="entry name" value="Haem_peroxidase"/>
</dbReference>
<feature type="binding site" evidence="14">
    <location>
        <position position="88"/>
    </location>
    <ligand>
        <name>Ca(2+)</name>
        <dbReference type="ChEBI" id="CHEBI:29108"/>
        <label>1</label>
    </ligand>
</feature>
<evidence type="ECO:0000256" key="5">
    <source>
        <dbReference type="ARBA" id="ARBA00022559"/>
    </source>
</evidence>
<evidence type="ECO:0000256" key="15">
    <source>
        <dbReference type="PIRSR" id="PIRSR600823-4"/>
    </source>
</evidence>
<feature type="active site" description="Proton acceptor" evidence="12">
    <location>
        <position position="66"/>
    </location>
</feature>
<feature type="binding site" description="axial binding residue" evidence="14">
    <location>
        <position position="194"/>
    </location>
    <ligand>
        <name>heme b</name>
        <dbReference type="ChEBI" id="CHEBI:60344"/>
    </ligand>
    <ligandPart>
        <name>Fe</name>
        <dbReference type="ChEBI" id="CHEBI:18248"/>
    </ligandPart>
</feature>
<dbReference type="Gramene" id="Vigun03g240800.1.v1.2">
    <property type="protein sequence ID" value="Vigun03g240800.1.v1.2.CDS.1"/>
    <property type="gene ID" value="Vigun03g240800.v1.2"/>
</dbReference>
<dbReference type="EC" id="1.11.1.7" evidence="4 17"/>
<reference evidence="19 20" key="1">
    <citation type="submission" date="2019-04" db="EMBL/GenBank/DDBJ databases">
        <title>An improved genome assembly and genetic linkage map for asparagus bean, Vigna unguiculata ssp. sesquipedialis.</title>
        <authorList>
            <person name="Xia Q."/>
            <person name="Zhang R."/>
            <person name="Dong Y."/>
        </authorList>
    </citation>
    <scope>NUCLEOTIDE SEQUENCE [LARGE SCALE GENOMIC DNA]</scope>
    <source>
        <tissue evidence="19">Leaf</tissue>
    </source>
</reference>
<feature type="disulfide bond" evidence="16">
    <location>
        <begin position="122"/>
        <end position="323"/>
    </location>
</feature>
<dbReference type="OrthoDB" id="2113341at2759"/>
<dbReference type="PROSITE" id="PS50873">
    <property type="entry name" value="PEROXIDASE_4"/>
    <property type="match status" value="1"/>
</dbReference>
<evidence type="ECO:0000256" key="9">
    <source>
        <dbReference type="ARBA" id="ARBA00023002"/>
    </source>
</evidence>
<dbReference type="PRINTS" id="PR00458">
    <property type="entry name" value="PEROXIDASE"/>
</dbReference>
<comment type="cofactor">
    <cofactor evidence="14 17">
        <name>heme b</name>
        <dbReference type="ChEBI" id="CHEBI:60344"/>
    </cofactor>
    <text evidence="14 17">Binds 1 heme b (iron(II)-protoporphyrin IX) group per subunit.</text>
</comment>
<evidence type="ECO:0000256" key="1">
    <source>
        <dbReference type="ARBA" id="ARBA00000189"/>
    </source>
</evidence>
<feature type="binding site" evidence="14">
    <location>
        <position position="247"/>
    </location>
    <ligand>
        <name>Ca(2+)</name>
        <dbReference type="ChEBI" id="CHEBI:29108"/>
        <label>2</label>
    </ligand>
</feature>
<evidence type="ECO:0000256" key="2">
    <source>
        <dbReference type="ARBA" id="ARBA00002322"/>
    </source>
</evidence>
<evidence type="ECO:0000256" key="3">
    <source>
        <dbReference type="ARBA" id="ARBA00006873"/>
    </source>
</evidence>
<dbReference type="GO" id="GO:0006979">
    <property type="term" value="P:response to oxidative stress"/>
    <property type="evidence" value="ECO:0007669"/>
    <property type="project" value="UniProtKB-UniRule"/>
</dbReference>
<gene>
    <name evidence="19" type="ORF">DEO72_LG2g2550</name>
</gene>
<feature type="signal peptide" evidence="17">
    <location>
        <begin position="1"/>
        <end position="24"/>
    </location>
</feature>
<keyword evidence="9 17" id="KW-0560">Oxidoreductase</keyword>
<feature type="binding site" evidence="14">
    <location>
        <position position="250"/>
    </location>
    <ligand>
        <name>Ca(2+)</name>
        <dbReference type="ChEBI" id="CHEBI:29108"/>
        <label>2</label>
    </ligand>
</feature>
<evidence type="ECO:0000256" key="14">
    <source>
        <dbReference type="PIRSR" id="PIRSR600823-3"/>
    </source>
</evidence>
<dbReference type="PRINTS" id="PR00461">
    <property type="entry name" value="PLPEROXIDASE"/>
</dbReference>
<feature type="disulfide bond" evidence="16">
    <location>
        <begin position="35"/>
        <end position="116"/>
    </location>
</feature>
<dbReference type="PANTHER" id="PTHR31517:SF17">
    <property type="entry name" value="PEROXIDASE 6"/>
    <property type="match status" value="1"/>
</dbReference>
<evidence type="ECO:0000256" key="8">
    <source>
        <dbReference type="ARBA" id="ARBA00022729"/>
    </source>
</evidence>
<keyword evidence="7 14" id="KW-0479">Metal-binding</keyword>
<proteinExistence type="inferred from homology"/>
<evidence type="ECO:0000256" key="16">
    <source>
        <dbReference type="PIRSR" id="PIRSR600823-5"/>
    </source>
</evidence>
<keyword evidence="5 17" id="KW-0575">Peroxidase</keyword>
<comment type="similarity">
    <text evidence="17">Belongs to the peroxidase family. Classical plant (class III) peroxidase subfamily.</text>
</comment>
<evidence type="ECO:0000256" key="13">
    <source>
        <dbReference type="PIRSR" id="PIRSR600823-2"/>
    </source>
</evidence>
<feature type="binding site" evidence="13">
    <location>
        <position position="164"/>
    </location>
    <ligand>
        <name>substrate</name>
    </ligand>
</feature>
<evidence type="ECO:0000256" key="17">
    <source>
        <dbReference type="RuleBase" id="RU362060"/>
    </source>
</evidence>
<keyword evidence="17" id="KW-0376">Hydrogen peroxide</keyword>
<evidence type="ECO:0000256" key="6">
    <source>
        <dbReference type="ARBA" id="ARBA00022617"/>
    </source>
</evidence>
<evidence type="ECO:0000313" key="19">
    <source>
        <dbReference type="EMBL" id="QCD82215.1"/>
    </source>
</evidence>
<dbReference type="FunFam" id="1.10.420.10:FF:000007">
    <property type="entry name" value="Peroxidase"/>
    <property type="match status" value="1"/>
</dbReference>
<keyword evidence="11 16" id="KW-1015">Disulfide bond</keyword>
<keyword evidence="10 14" id="KW-0408">Iron</keyword>
<feature type="binding site" evidence="14">
    <location>
        <position position="72"/>
    </location>
    <ligand>
        <name>Ca(2+)</name>
        <dbReference type="ChEBI" id="CHEBI:29108"/>
        <label>1</label>
    </ligand>
</feature>
<evidence type="ECO:0000256" key="7">
    <source>
        <dbReference type="ARBA" id="ARBA00022723"/>
    </source>
</evidence>
<feature type="chain" id="PRO_5019882084" description="Peroxidase" evidence="17">
    <location>
        <begin position="25"/>
        <end position="331"/>
    </location>
</feature>
<evidence type="ECO:0000259" key="18">
    <source>
        <dbReference type="PROSITE" id="PS50873"/>
    </source>
</evidence>
<protein>
    <recommendedName>
        <fullName evidence="4 17">Peroxidase</fullName>
        <ecNumber evidence="4 17">1.11.1.7</ecNumber>
    </recommendedName>
</protein>
<feature type="binding site" evidence="14">
    <location>
        <position position="195"/>
    </location>
    <ligand>
        <name>Ca(2+)</name>
        <dbReference type="ChEBI" id="CHEBI:29108"/>
        <label>2</label>
    </ligand>
</feature>
<dbReference type="SUPFAM" id="SSF48113">
    <property type="entry name" value="Heme-dependent peroxidases"/>
    <property type="match status" value="1"/>
</dbReference>
<comment type="similarity">
    <text evidence="3">Belongs to the peroxidase family. Ascorbate peroxidase subfamily.</text>
</comment>
<evidence type="ECO:0000256" key="4">
    <source>
        <dbReference type="ARBA" id="ARBA00012313"/>
    </source>
</evidence>
<dbReference type="Gene3D" id="1.10.520.10">
    <property type="match status" value="1"/>
</dbReference>
<dbReference type="InterPro" id="IPR010255">
    <property type="entry name" value="Haem_peroxidase_sf"/>
</dbReference>
<dbReference type="InterPro" id="IPR019793">
    <property type="entry name" value="Peroxidases_heam-ligand_BS"/>
</dbReference>